<sequence>MACKEDHSKVQSIMESLPLDQGGKGRHKCAACAYDLGFQAGYRLEGKIDITNVLDSLKESQAQGQRHKSPHAAFAQGYLDGVNKYYSKR</sequence>
<dbReference type="EMBL" id="JRFA01000014">
    <property type="protein sequence ID" value="KGN74346.1"/>
    <property type="molecule type" value="Genomic_DNA"/>
</dbReference>
<name>A0A0A2E649_9PORP</name>
<dbReference type="OrthoDB" id="1016222at2"/>
<gene>
    <name evidence="1" type="ORF">HQ47_04630</name>
</gene>
<proteinExistence type="predicted"/>
<reference evidence="1 2" key="1">
    <citation type="submission" date="2014-09" db="EMBL/GenBank/DDBJ databases">
        <title>Draft Genome Sequence of Porphyromonas macacae COT-192_OH2859.</title>
        <authorList>
            <person name="Wallis C."/>
            <person name="Deusch O."/>
            <person name="O'Flynn C."/>
            <person name="Davis I."/>
            <person name="Horsfall A."/>
            <person name="Kirkwood N."/>
            <person name="Harris S."/>
            <person name="Eisen J.A."/>
            <person name="Coil D.A."/>
            <person name="Darling A.E."/>
            <person name="Jospin G."/>
            <person name="Alexiev A."/>
        </authorList>
    </citation>
    <scope>NUCLEOTIDE SEQUENCE [LARGE SCALE GENOMIC DNA]</scope>
    <source>
        <strain evidence="2">COT-192 OH2859</strain>
    </source>
</reference>
<dbReference type="AlphaFoldDB" id="A0A0A2E649"/>
<accession>A0A0A2E649</accession>
<keyword evidence="2" id="KW-1185">Reference proteome</keyword>
<dbReference type="STRING" id="28115.HQ47_04630"/>
<evidence type="ECO:0000313" key="1">
    <source>
        <dbReference type="EMBL" id="KGN74346.1"/>
    </source>
</evidence>
<organism evidence="1 2">
    <name type="scientific">Porphyromonas macacae</name>
    <dbReference type="NCBI Taxonomy" id="28115"/>
    <lineage>
        <taxon>Bacteria</taxon>
        <taxon>Pseudomonadati</taxon>
        <taxon>Bacteroidota</taxon>
        <taxon>Bacteroidia</taxon>
        <taxon>Bacteroidales</taxon>
        <taxon>Porphyromonadaceae</taxon>
        <taxon>Porphyromonas</taxon>
    </lineage>
</organism>
<evidence type="ECO:0000313" key="2">
    <source>
        <dbReference type="Proteomes" id="UP000030103"/>
    </source>
</evidence>
<protein>
    <submittedName>
        <fullName evidence="1">Uncharacterized protein</fullName>
    </submittedName>
</protein>
<comment type="caution">
    <text evidence="1">The sequence shown here is derived from an EMBL/GenBank/DDBJ whole genome shotgun (WGS) entry which is preliminary data.</text>
</comment>
<dbReference type="Proteomes" id="UP000030103">
    <property type="component" value="Unassembled WGS sequence"/>
</dbReference>